<evidence type="ECO:0000313" key="1">
    <source>
        <dbReference type="EMBL" id="ONM47433.1"/>
    </source>
</evidence>
<protein>
    <submittedName>
        <fullName evidence="1">Uncharacterized protein</fullName>
    </submittedName>
</protein>
<reference evidence="1 2" key="1">
    <citation type="journal article" date="2016" name="Antonie Van Leeuwenhoek">
        <title>Nocardia donostiensis sp. nov., isolated from human respiratory specimens.</title>
        <authorList>
            <person name="Ercibengoa M."/>
            <person name="Bell M."/>
            <person name="Marimon J.M."/>
            <person name="Humrighouse B."/>
            <person name="Klenk H.P."/>
            <person name="Potter G."/>
            <person name="Perez-Trallero E."/>
        </authorList>
    </citation>
    <scope>NUCLEOTIDE SEQUENCE [LARGE SCALE GENOMIC DNA]</scope>
    <source>
        <strain evidence="1 2">X1655</strain>
    </source>
</reference>
<proteinExistence type="predicted"/>
<accession>A0A1W0BNK7</accession>
<dbReference type="AlphaFoldDB" id="A0A1W0BNK7"/>
<dbReference type="EMBL" id="MUMY01000015">
    <property type="protein sequence ID" value="ONM47433.1"/>
    <property type="molecule type" value="Genomic_DNA"/>
</dbReference>
<comment type="caution">
    <text evidence="1">The sequence shown here is derived from an EMBL/GenBank/DDBJ whole genome shotgun (WGS) entry which is preliminary data.</text>
</comment>
<keyword evidence="2" id="KW-1185">Reference proteome</keyword>
<name>A0A1W0BNK7_9NOCA</name>
<sequence>MQGLAVVLFPVVLMLFALVMERVENRLRNLLEPDEEVQRYLDKASNAEVKELTKLGLPAAVARMRKRRSRTDDAEELDIARAS</sequence>
<dbReference type="Proteomes" id="UP000188836">
    <property type="component" value="Unassembled WGS sequence"/>
</dbReference>
<dbReference type="STRING" id="1538463.B0T36_15165"/>
<evidence type="ECO:0000313" key="2">
    <source>
        <dbReference type="Proteomes" id="UP000188836"/>
    </source>
</evidence>
<gene>
    <name evidence="1" type="ORF">B0T46_17880</name>
</gene>
<organism evidence="1 2">
    <name type="scientific">Nocardia donostiensis</name>
    <dbReference type="NCBI Taxonomy" id="1538463"/>
    <lineage>
        <taxon>Bacteria</taxon>
        <taxon>Bacillati</taxon>
        <taxon>Actinomycetota</taxon>
        <taxon>Actinomycetes</taxon>
        <taxon>Mycobacteriales</taxon>
        <taxon>Nocardiaceae</taxon>
        <taxon>Nocardia</taxon>
    </lineage>
</organism>